<keyword evidence="8 20" id="KW-0863">Zinc-finger</keyword>
<evidence type="ECO:0000256" key="12">
    <source>
        <dbReference type="ARBA" id="ARBA00023069"/>
    </source>
</evidence>
<evidence type="ECO:0000256" key="16">
    <source>
        <dbReference type="ARBA" id="ARBA00058102"/>
    </source>
</evidence>
<dbReference type="GO" id="GO:0045184">
    <property type="term" value="P:establishment of protein localization"/>
    <property type="evidence" value="ECO:0007669"/>
    <property type="project" value="Ensembl"/>
</dbReference>
<evidence type="ECO:0000256" key="20">
    <source>
        <dbReference type="PROSITE-ProRule" id="PRU00042"/>
    </source>
</evidence>
<evidence type="ECO:0000256" key="4">
    <source>
        <dbReference type="ARBA" id="ARBA00009131"/>
    </source>
</evidence>
<dbReference type="PANTHER" id="PTHR21502:SF5">
    <property type="entry name" value="CILIUM ASSEMBLY PROTEIN DZIP1"/>
    <property type="match status" value="1"/>
</dbReference>
<evidence type="ECO:0000256" key="17">
    <source>
        <dbReference type="ARBA" id="ARBA00066045"/>
    </source>
</evidence>
<dbReference type="EMBL" id="AAQR03065598">
    <property type="status" value="NOT_ANNOTATED_CDS"/>
    <property type="molecule type" value="Genomic_DNA"/>
</dbReference>
<feature type="compositionally biased region" description="Acidic residues" evidence="22">
    <location>
        <begin position="773"/>
        <end position="783"/>
    </location>
</feature>
<dbReference type="EMBL" id="AAQR03065592">
    <property type="status" value="NOT_ANNOTATED_CDS"/>
    <property type="molecule type" value="Genomic_DNA"/>
</dbReference>
<evidence type="ECO:0000256" key="10">
    <source>
        <dbReference type="ARBA" id="ARBA00022833"/>
    </source>
</evidence>
<feature type="coiled-coil region" evidence="21">
    <location>
        <begin position="351"/>
        <end position="425"/>
    </location>
</feature>
<keyword evidence="9" id="KW-0970">Cilium biogenesis/degradation</keyword>
<feature type="region of interest" description="Disordered" evidence="22">
    <location>
        <begin position="707"/>
        <end position="730"/>
    </location>
</feature>
<protein>
    <recommendedName>
        <fullName evidence="18">Cilium assembly protein DZIP1</fullName>
    </recommendedName>
    <alternativeName>
        <fullName evidence="19">DAZ-interacting zinc finger protein 1</fullName>
    </alternativeName>
</protein>
<dbReference type="InParanoid" id="H0WPY4"/>
<comment type="similarity">
    <text evidence="4">Belongs to the DZIP C2H2-type zinc-finger protein family.</text>
</comment>
<dbReference type="InterPro" id="IPR058883">
    <property type="entry name" value="DZIP1_dom"/>
</dbReference>
<accession>H0WPY4</accession>
<evidence type="ECO:0000256" key="5">
    <source>
        <dbReference type="ARBA" id="ARBA00022473"/>
    </source>
</evidence>
<feature type="region of interest" description="Disordered" evidence="22">
    <location>
        <begin position="765"/>
        <end position="813"/>
    </location>
</feature>
<evidence type="ECO:0000313" key="24">
    <source>
        <dbReference type="Ensembl" id="ENSOGAP00000003985.2"/>
    </source>
</evidence>
<dbReference type="EMBL" id="AAQR03065591">
    <property type="status" value="NOT_ANNOTATED_CDS"/>
    <property type="molecule type" value="Genomic_DNA"/>
</dbReference>
<dbReference type="GO" id="GO:0036064">
    <property type="term" value="C:ciliary basal body"/>
    <property type="evidence" value="ECO:0007669"/>
    <property type="project" value="Ensembl"/>
</dbReference>
<dbReference type="GO" id="GO:0060090">
    <property type="term" value="F:molecular adaptor activity"/>
    <property type="evidence" value="ECO:0007669"/>
    <property type="project" value="Ensembl"/>
</dbReference>
<feature type="compositionally biased region" description="Acidic residues" evidence="22">
    <location>
        <begin position="707"/>
        <end position="718"/>
    </location>
</feature>
<evidence type="ECO:0000256" key="15">
    <source>
        <dbReference type="ARBA" id="ARBA00023273"/>
    </source>
</evidence>
<dbReference type="GO" id="GO:0140311">
    <property type="term" value="F:protein sequestering activity"/>
    <property type="evidence" value="ECO:0007669"/>
    <property type="project" value="Ensembl"/>
</dbReference>
<keyword evidence="6" id="KW-0963">Cytoplasm</keyword>
<evidence type="ECO:0000256" key="11">
    <source>
        <dbReference type="ARBA" id="ARBA00023054"/>
    </source>
</evidence>
<evidence type="ECO:0000256" key="18">
    <source>
        <dbReference type="ARBA" id="ARBA00072553"/>
    </source>
</evidence>
<dbReference type="GO" id="GO:0061512">
    <property type="term" value="P:protein localization to cilium"/>
    <property type="evidence" value="ECO:0007669"/>
    <property type="project" value="Ensembl"/>
</dbReference>
<dbReference type="OMA" id="TWQAFES"/>
<dbReference type="Proteomes" id="UP000005225">
    <property type="component" value="Unassembled WGS sequence"/>
</dbReference>
<evidence type="ECO:0000256" key="13">
    <source>
        <dbReference type="ARBA" id="ARBA00023212"/>
    </source>
</evidence>
<evidence type="ECO:0000313" key="25">
    <source>
        <dbReference type="Proteomes" id="UP000005225"/>
    </source>
</evidence>
<keyword evidence="13" id="KW-0206">Cytoskeleton</keyword>
<dbReference type="PANTHER" id="PTHR21502">
    <property type="entry name" value="ZINC FINGER PROTEIN DZIP1"/>
    <property type="match status" value="1"/>
</dbReference>
<proteinExistence type="inferred from homology"/>
<dbReference type="eggNOG" id="ENOG502QRAI">
    <property type="taxonomic scope" value="Eukaryota"/>
</dbReference>
<dbReference type="AlphaFoldDB" id="H0WPY4"/>
<keyword evidence="14" id="KW-0539">Nucleus</keyword>
<evidence type="ECO:0000256" key="7">
    <source>
        <dbReference type="ARBA" id="ARBA00022723"/>
    </source>
</evidence>
<keyword evidence="25" id="KW-1185">Reference proteome</keyword>
<keyword evidence="5" id="KW-0217">Developmental protein</keyword>
<dbReference type="InterPro" id="IPR032714">
    <property type="entry name" value="DZIP1_N"/>
</dbReference>
<keyword evidence="15" id="KW-0966">Cell projection</keyword>
<comment type="subunit">
    <text evidence="17">Interacts with DAZ1. Interacts with the BBSome; recruits the BBSome to centriolar satellites of the cilium. Interacts with PCM1; localizes DZIP1 and the associated BBSome to centriolar satellites. Interacts with RAB8A (GDP-bound inactive form); recruits RAB8A to the basal body of the cilium and prevents its inhibition by GDI2. Interacts with GDI2; negatively regulates the interaction of GDI2 with GDP-bound RAB8A. Interacts with GLI3; retains GLI3 within the cytoplasm. Interacts with CEP164. Interacts with IFT88.</text>
</comment>
<dbReference type="SMART" id="SM00355">
    <property type="entry name" value="ZnF_C2H2"/>
    <property type="match status" value="1"/>
</dbReference>
<dbReference type="Ensembl" id="ENSOGAT00000004467.2">
    <property type="protein sequence ID" value="ENSOGAP00000003985.2"/>
    <property type="gene ID" value="ENSOGAG00000004464.2"/>
</dbReference>
<evidence type="ECO:0000256" key="21">
    <source>
        <dbReference type="SAM" id="Coils"/>
    </source>
</evidence>
<dbReference type="GO" id="GO:0062063">
    <property type="term" value="F:BBSome binding"/>
    <property type="evidence" value="ECO:0007669"/>
    <property type="project" value="Ensembl"/>
</dbReference>
<dbReference type="GO" id="GO:0034451">
    <property type="term" value="C:centriolar satellite"/>
    <property type="evidence" value="ECO:0007669"/>
    <property type="project" value="Ensembl"/>
</dbReference>
<evidence type="ECO:0000256" key="2">
    <source>
        <dbReference type="ARBA" id="ARBA00004120"/>
    </source>
</evidence>
<evidence type="ECO:0000256" key="9">
    <source>
        <dbReference type="ARBA" id="ARBA00022794"/>
    </source>
</evidence>
<dbReference type="InterPro" id="IPR051241">
    <property type="entry name" value="DZIP_RILPL"/>
</dbReference>
<dbReference type="GO" id="GO:0140706">
    <property type="term" value="P:protein-containing complex localization to centriolar satellite"/>
    <property type="evidence" value="ECO:0007669"/>
    <property type="project" value="Ensembl"/>
</dbReference>
<dbReference type="EMBL" id="AAQR03065593">
    <property type="status" value="NOT_ANNOTATED_CDS"/>
    <property type="molecule type" value="Genomic_DNA"/>
</dbReference>
<dbReference type="EMBL" id="AAQR03065597">
    <property type="status" value="NOT_ANNOTATED_CDS"/>
    <property type="molecule type" value="Genomic_DNA"/>
</dbReference>
<evidence type="ECO:0000256" key="22">
    <source>
        <dbReference type="SAM" id="MobiDB-lite"/>
    </source>
</evidence>
<dbReference type="PROSITE" id="PS00028">
    <property type="entry name" value="ZINC_FINGER_C2H2_1"/>
    <property type="match status" value="1"/>
</dbReference>
<dbReference type="GO" id="GO:0007507">
    <property type="term" value="P:heart development"/>
    <property type="evidence" value="ECO:0007669"/>
    <property type="project" value="Ensembl"/>
</dbReference>
<dbReference type="EMBL" id="AAQR03065596">
    <property type="status" value="NOT_ANNOTATED_CDS"/>
    <property type="molecule type" value="Genomic_DNA"/>
</dbReference>
<dbReference type="InterPro" id="IPR013087">
    <property type="entry name" value="Znf_C2H2_type"/>
</dbReference>
<feature type="compositionally biased region" description="Basic and acidic residues" evidence="22">
    <location>
        <begin position="784"/>
        <end position="808"/>
    </location>
</feature>
<keyword evidence="10" id="KW-0862">Zinc</keyword>
<keyword evidence="7" id="KW-0479">Metal-binding</keyword>
<keyword evidence="12" id="KW-0969">Cilium</keyword>
<dbReference type="GO" id="GO:0051649">
    <property type="term" value="P:establishment of localization in cell"/>
    <property type="evidence" value="ECO:0007669"/>
    <property type="project" value="Ensembl"/>
</dbReference>
<dbReference type="GO" id="GO:0007224">
    <property type="term" value="P:smoothened signaling pathway"/>
    <property type="evidence" value="ECO:0007669"/>
    <property type="project" value="Ensembl"/>
</dbReference>
<reference evidence="24" key="3">
    <citation type="submission" date="2025-09" db="UniProtKB">
        <authorList>
            <consortium name="Ensembl"/>
        </authorList>
    </citation>
    <scope>IDENTIFICATION</scope>
</reference>
<dbReference type="GO" id="GO:0097546">
    <property type="term" value="C:ciliary base"/>
    <property type="evidence" value="ECO:0007669"/>
    <property type="project" value="Ensembl"/>
</dbReference>
<evidence type="ECO:0000256" key="8">
    <source>
        <dbReference type="ARBA" id="ARBA00022771"/>
    </source>
</evidence>
<dbReference type="GO" id="GO:0032053">
    <property type="term" value="P:ciliary basal body organization"/>
    <property type="evidence" value="ECO:0007669"/>
    <property type="project" value="Ensembl"/>
</dbReference>
<evidence type="ECO:0000259" key="23">
    <source>
        <dbReference type="PROSITE" id="PS50157"/>
    </source>
</evidence>
<dbReference type="GO" id="GO:0120316">
    <property type="term" value="P:sperm flagellum assembly"/>
    <property type="evidence" value="ECO:0007669"/>
    <property type="project" value="Ensembl"/>
</dbReference>
<dbReference type="EMBL" id="AAQR03065594">
    <property type="status" value="NOT_ANNOTATED_CDS"/>
    <property type="molecule type" value="Genomic_DNA"/>
</dbReference>
<sequence>QPFQKHVYYPLGGCPEGPDVPVAAGGASSMAFIPPSAASGPMPFFQFRPRLESVDWRRLSAIDVDKVAGAVDVLTLQENIMNITFCKLEDEKCPHCQSGVDPVLLKLIRLAQLTIEYLLHSQEFLTSQLHALEERLHLSHGEGEQCKKLIAKQAGELKLLKEECRRRKKMISTQQLMIEAKASYYQCHFCDKAFMNQAFLQSHIQRRHPEDSHFAEYKKKAQTDKLQNEIDLLKEHLQLTQSQLEAAQHSHAVRLSKEYEMQKTKEEDFLKLFDRWKEEEKEKLVDEMEKVKEMFMKEFKELTSKNSALEYQLSEIQKSNMQIKSNIGTLKDAHEFKEDRSPYPQDFQNVMQLLDNQESKWTARVQALQQEHKKEKDRLLSHIEKLRTSMIDDLNASNVFYKKRIEELGQRLQEQNELIITQRQQIKEFTSKPLNSASEPKGKALAWQSFDSKPTAPAVPMNAPAPQPLEAKSSLTMAHVTEQAFSSHILEPIEELSEEEKGRENEQKLTNNKVNLRKALKSNPTLTKEIRTILEQTLVEKLETLGINADIRGIPSDHFNKVLRNVELARYELERQIPNIQQIREFLEHEVSCKIEKTLLSSDKFNVSQMDNLSNGEVPKGIQLPPKSRQLIRQKAVFTDKTSVPKIKKNFTEDHFPRKSSVITTPPFSSEEELEDDNLVQTYMCPDLLPVPPPHSLVKNIIKSDMDWTEESETEDSDDSPKPTGTSVKTLTEKVEKTALLHRNVNKPVGGVNIAEVFVKKEESQEELKCADVDDDDWDISSLEEEKSVGKKTGKEQKEPPPPVKHESNFSQVPSAWGAFVPKVPKGEGLQDNEVSTLKSSLVTVTDWSDSSDV</sequence>
<dbReference type="GO" id="GO:0008270">
    <property type="term" value="F:zinc ion binding"/>
    <property type="evidence" value="ECO:0007669"/>
    <property type="project" value="UniProtKB-KW"/>
</dbReference>
<dbReference type="FunFam" id="3.30.160.60:FF:001591">
    <property type="entry name" value="DAZ interacting zinc finger protein 1"/>
    <property type="match status" value="1"/>
</dbReference>
<reference evidence="24" key="2">
    <citation type="submission" date="2025-08" db="UniProtKB">
        <authorList>
            <consortium name="Ensembl"/>
        </authorList>
    </citation>
    <scope>IDENTIFICATION</scope>
</reference>
<dbReference type="HOGENOM" id="CLU_018051_1_0_1"/>
<dbReference type="GO" id="GO:1903566">
    <property type="term" value="P:positive regulation of protein localization to cilium"/>
    <property type="evidence" value="ECO:0007669"/>
    <property type="project" value="Ensembl"/>
</dbReference>
<feature type="coiled-coil region" evidence="21">
    <location>
        <begin position="223"/>
        <end position="250"/>
    </location>
</feature>
<evidence type="ECO:0000256" key="3">
    <source>
        <dbReference type="ARBA" id="ARBA00004123"/>
    </source>
</evidence>
<feature type="domain" description="C2H2-type" evidence="23">
    <location>
        <begin position="185"/>
        <end position="213"/>
    </location>
</feature>
<dbReference type="Pfam" id="PF25977">
    <property type="entry name" value="DZIP1"/>
    <property type="match status" value="1"/>
</dbReference>
<dbReference type="GO" id="GO:0097539">
    <property type="term" value="C:ciliary transition fiber"/>
    <property type="evidence" value="ECO:0007669"/>
    <property type="project" value="Ensembl"/>
</dbReference>
<evidence type="ECO:0000256" key="1">
    <source>
        <dbReference type="ARBA" id="ARBA00004114"/>
    </source>
</evidence>
<organism evidence="24 25">
    <name type="scientific">Otolemur garnettii</name>
    <name type="common">Small-eared galago</name>
    <name type="synonym">Garnett's greater bushbaby</name>
    <dbReference type="NCBI Taxonomy" id="30611"/>
    <lineage>
        <taxon>Eukaryota</taxon>
        <taxon>Metazoa</taxon>
        <taxon>Chordata</taxon>
        <taxon>Craniata</taxon>
        <taxon>Vertebrata</taxon>
        <taxon>Euteleostomi</taxon>
        <taxon>Mammalia</taxon>
        <taxon>Eutheria</taxon>
        <taxon>Euarchontoglires</taxon>
        <taxon>Primates</taxon>
        <taxon>Strepsirrhini</taxon>
        <taxon>Lorisiformes</taxon>
        <taxon>Galagidae</taxon>
        <taxon>Otolemur</taxon>
    </lineage>
</organism>
<evidence type="ECO:0000256" key="14">
    <source>
        <dbReference type="ARBA" id="ARBA00023242"/>
    </source>
</evidence>
<dbReference type="Gene3D" id="3.30.160.60">
    <property type="entry name" value="Classic Zinc Finger"/>
    <property type="match status" value="1"/>
</dbReference>
<comment type="subcellular location">
    <subcellularLocation>
        <location evidence="2">Cytoplasm</location>
        <location evidence="2">Cytoskeleton</location>
        <location evidence="2">Cilium basal body</location>
    </subcellularLocation>
    <subcellularLocation>
        <location evidence="1">Cytoplasm</location>
        <location evidence="1">Cytoskeleton</location>
        <location evidence="1">Microtubule organizing center</location>
        <location evidence="1">Centrosome</location>
        <location evidence="1">Centriole</location>
    </subcellularLocation>
    <subcellularLocation>
        <location evidence="3">Nucleus</location>
    </subcellularLocation>
</comment>
<comment type="function">
    <text evidence="16">Molecular adapter that recruits protein complexes required for cilium assembly and function to the cilium basal body. At the exit of mitosis, localizes to the basal body and ciliary base of the forming primary cilium where it recruits and activates RAB8A to direct vesicle-mediated transport of proteins to the cilium. Also recruits the BBSome, a complex involved in cilium biogenesis, by bridging it to PCM1 at the centriolar satellites of the cilium. It is also required for the recruitment to the cilium basal body of the intraflagellar transport (IFT) machinery as well as the ciliary appendage proteins CEP164 and NINEIN. Functions as a regulator of Hedgehog signaling both through its role in cilium assembly but also probably through its ability to retain GLI3 within the cytoplasm. It is involved in spermatogenesis through its role in organization of the basal body and assembly of the sperm flagellum. Also indirectly involved in heart development through its function in ciliogenesis.</text>
</comment>
<dbReference type="Pfam" id="PF13815">
    <property type="entry name" value="Dzip-like_N"/>
    <property type="match status" value="1"/>
</dbReference>
<evidence type="ECO:0000256" key="6">
    <source>
        <dbReference type="ARBA" id="ARBA00022490"/>
    </source>
</evidence>
<dbReference type="GO" id="GO:0005829">
    <property type="term" value="C:cytosol"/>
    <property type="evidence" value="ECO:0007669"/>
    <property type="project" value="Ensembl"/>
</dbReference>
<dbReference type="GO" id="GO:0016607">
    <property type="term" value="C:nuclear speck"/>
    <property type="evidence" value="ECO:0007669"/>
    <property type="project" value="Ensembl"/>
</dbReference>
<evidence type="ECO:0000256" key="19">
    <source>
        <dbReference type="ARBA" id="ARBA00079993"/>
    </source>
</evidence>
<reference evidence="25" key="1">
    <citation type="submission" date="2011-03" db="EMBL/GenBank/DDBJ databases">
        <title>Version 3 of the genome sequence of Otolemur garnettii (Bushbaby).</title>
        <authorList>
            <consortium name="The Broad Institute Genome Sequencing Platform"/>
            <person name="Di Palma F."/>
            <person name="Johnson J."/>
            <person name="Lander E.S."/>
            <person name="Lindblad-Toh K."/>
            <person name="Jaffe D.B."/>
            <person name="Gnerre S."/>
            <person name="MacCallum I."/>
            <person name="Przybylski D."/>
            <person name="Ribeiro F.J."/>
            <person name="Burton J.N."/>
            <person name="Walker B.J."/>
            <person name="Sharpe T."/>
            <person name="Hall G."/>
        </authorList>
    </citation>
    <scope>NUCLEOTIDE SEQUENCE [LARGE SCALE GENOMIC DNA]</scope>
</reference>
<dbReference type="STRING" id="30611.ENSOGAP00000003985"/>
<dbReference type="FunCoup" id="H0WPY4">
    <property type="interactions" value="799"/>
</dbReference>
<dbReference type="GeneTree" id="ENSGT00940000156862"/>
<keyword evidence="11 21" id="KW-0175">Coiled coil</keyword>
<dbReference type="GO" id="GO:0005814">
    <property type="term" value="C:centriole"/>
    <property type="evidence" value="ECO:0007669"/>
    <property type="project" value="UniProtKB-SubCell"/>
</dbReference>
<dbReference type="GO" id="GO:0045724">
    <property type="term" value="P:positive regulation of cilium assembly"/>
    <property type="evidence" value="ECO:0007669"/>
    <property type="project" value="Ensembl"/>
</dbReference>
<name>H0WPY4_OTOGA</name>
<dbReference type="PROSITE" id="PS50157">
    <property type="entry name" value="ZINC_FINGER_C2H2_2"/>
    <property type="match status" value="1"/>
</dbReference>
<dbReference type="EMBL" id="AAQR03065595">
    <property type="status" value="NOT_ANNOTATED_CDS"/>
    <property type="molecule type" value="Genomic_DNA"/>
</dbReference>